<dbReference type="Proteomes" id="UP000027920">
    <property type="component" value="Unassembled WGS sequence"/>
</dbReference>
<sequence length="373" mass="40136">MFKFKGGTSVNINSHENQNPDPQASIYPHRIAEDAPYSTAEANLRSAIFIPSEFKCGLDGKTPVILVPGTGSYGGEAFNHNFAKLLKASPFGDPVWLNIPGRMCDASPKNAEYVAYAINYISTVSTKQVAVIAWSQGNLSTQWSLKYWPSTRAAVSNFICLSADFRGTINAWGLCPIPGTVPGTPAVWAQTRNSKFIAALRSNGGDSAYVPTTSIYSATDEVVQPQFGPFASALMKDERNVGVTNCEVQVQAMFMPAGLAYSHEGIMYHPLAWALTADALTKGGPGDLTRINLKSVCLHRKAPGLSLLDATQTQALSGWCLKSILTFLPKPWREPELPLFAAAENTTYTPEIVEAVIPPIPAPVTTETAVPLA</sequence>
<comment type="caution">
    <text evidence="2">The sequence shown here is derived from an EMBL/GenBank/DDBJ whole genome shotgun (WGS) entry which is preliminary data.</text>
</comment>
<dbReference type="EMBL" id="AMGV01000001">
    <property type="protein sequence ID" value="KEF63631.1"/>
    <property type="molecule type" value="Genomic_DNA"/>
</dbReference>
<name>A0A072PUU3_9EURO</name>
<evidence type="ECO:0000256" key="1">
    <source>
        <dbReference type="SAM" id="MobiDB-lite"/>
    </source>
</evidence>
<dbReference type="STRING" id="1182545.A0A072PUU3"/>
<accession>A0A072PUU3</accession>
<dbReference type="InterPro" id="IPR053228">
    <property type="entry name" value="Stereospecific_Lipase"/>
</dbReference>
<evidence type="ECO:0000313" key="3">
    <source>
        <dbReference type="Proteomes" id="UP000027920"/>
    </source>
</evidence>
<organism evidence="2 3">
    <name type="scientific">Exophiala aquamarina CBS 119918</name>
    <dbReference type="NCBI Taxonomy" id="1182545"/>
    <lineage>
        <taxon>Eukaryota</taxon>
        <taxon>Fungi</taxon>
        <taxon>Dikarya</taxon>
        <taxon>Ascomycota</taxon>
        <taxon>Pezizomycotina</taxon>
        <taxon>Eurotiomycetes</taxon>
        <taxon>Chaetothyriomycetidae</taxon>
        <taxon>Chaetothyriales</taxon>
        <taxon>Herpotrichiellaceae</taxon>
        <taxon>Exophiala</taxon>
    </lineage>
</organism>
<dbReference type="VEuPathDB" id="FungiDB:A1O9_01609"/>
<dbReference type="GeneID" id="25276555"/>
<dbReference type="PANTHER" id="PTHR37574:SF1">
    <property type="entry name" value="LIPASE B"/>
    <property type="match status" value="1"/>
</dbReference>
<dbReference type="PANTHER" id="PTHR37574">
    <property type="entry name" value="LIPASE B"/>
    <property type="match status" value="1"/>
</dbReference>
<reference evidence="2 3" key="1">
    <citation type="submission" date="2013-03" db="EMBL/GenBank/DDBJ databases">
        <title>The Genome Sequence of Exophiala aquamarina CBS 119918.</title>
        <authorList>
            <consortium name="The Broad Institute Genomics Platform"/>
            <person name="Cuomo C."/>
            <person name="de Hoog S."/>
            <person name="Gorbushina A."/>
            <person name="Walker B."/>
            <person name="Young S.K."/>
            <person name="Zeng Q."/>
            <person name="Gargeya S."/>
            <person name="Fitzgerald M."/>
            <person name="Haas B."/>
            <person name="Abouelleil A."/>
            <person name="Allen A.W."/>
            <person name="Alvarado L."/>
            <person name="Arachchi H.M."/>
            <person name="Berlin A.M."/>
            <person name="Chapman S.B."/>
            <person name="Gainer-Dewar J."/>
            <person name="Goldberg J."/>
            <person name="Griggs A."/>
            <person name="Gujja S."/>
            <person name="Hansen M."/>
            <person name="Howarth C."/>
            <person name="Imamovic A."/>
            <person name="Ireland A."/>
            <person name="Larimer J."/>
            <person name="McCowan C."/>
            <person name="Murphy C."/>
            <person name="Pearson M."/>
            <person name="Poon T.W."/>
            <person name="Priest M."/>
            <person name="Roberts A."/>
            <person name="Saif S."/>
            <person name="Shea T."/>
            <person name="Sisk P."/>
            <person name="Sykes S."/>
            <person name="Wortman J."/>
            <person name="Nusbaum C."/>
            <person name="Birren B."/>
        </authorList>
    </citation>
    <scope>NUCLEOTIDE SEQUENCE [LARGE SCALE GENOMIC DNA]</scope>
    <source>
        <strain evidence="2 3">CBS 119918</strain>
    </source>
</reference>
<evidence type="ECO:0000313" key="2">
    <source>
        <dbReference type="EMBL" id="KEF63631.1"/>
    </source>
</evidence>
<dbReference type="InterPro" id="IPR029058">
    <property type="entry name" value="AB_hydrolase_fold"/>
</dbReference>
<keyword evidence="3" id="KW-1185">Reference proteome</keyword>
<feature type="compositionally biased region" description="Polar residues" evidence="1">
    <location>
        <begin position="8"/>
        <end position="22"/>
    </location>
</feature>
<proteinExistence type="predicted"/>
<dbReference type="Gene3D" id="3.40.50.1820">
    <property type="entry name" value="alpha/beta hydrolase"/>
    <property type="match status" value="1"/>
</dbReference>
<evidence type="ECO:0008006" key="4">
    <source>
        <dbReference type="Google" id="ProtNLM"/>
    </source>
</evidence>
<gene>
    <name evidence="2" type="ORF">A1O9_01609</name>
</gene>
<dbReference type="SUPFAM" id="SSF53474">
    <property type="entry name" value="alpha/beta-Hydrolases"/>
    <property type="match status" value="1"/>
</dbReference>
<dbReference type="OrthoDB" id="4605274at2759"/>
<protein>
    <recommendedName>
        <fullName evidence="4">Lipase B</fullName>
    </recommendedName>
</protein>
<feature type="region of interest" description="Disordered" evidence="1">
    <location>
        <begin position="1"/>
        <end position="25"/>
    </location>
</feature>
<dbReference type="HOGENOM" id="CLU_029537_0_2_1"/>
<dbReference type="RefSeq" id="XP_013266221.1">
    <property type="nucleotide sequence ID" value="XM_013410767.1"/>
</dbReference>
<dbReference type="AlphaFoldDB" id="A0A072PUU3"/>